<protein>
    <recommendedName>
        <fullName evidence="2">N-acetylglucosaminylphosphatidylinositol deacetylase</fullName>
        <ecNumber evidence="2">3.5.1.89</ecNumber>
    </recommendedName>
</protein>
<dbReference type="GO" id="GO:0005783">
    <property type="term" value="C:endoplasmic reticulum"/>
    <property type="evidence" value="ECO:0007669"/>
    <property type="project" value="TreeGrafter"/>
</dbReference>
<name>G1U809_RABIT</name>
<dbReference type="Bgee" id="ENSOCUG00000024546">
    <property type="expression patterns" value="Expressed in skeletal muscle tissue and 18 other cell types or tissues"/>
</dbReference>
<feature type="region of interest" description="Disordered" evidence="3">
    <location>
        <begin position="202"/>
        <end position="231"/>
    </location>
</feature>
<sequence length="341" mass="36782">MEVVGLVCGAAAAVVVLAWGFLWVWDPSEGMKSREQAGLPGAGSRSLLVIAHPDDEAMFFAPTVLGLGRLRHRVSLLCFSAGNYYNQGEIRKKELLQSCGVLGIPPSSVMIIDNRDFPDDPGVQWDTELVANTLLRHVEVNDINLVVTFDAGGVSGHSNHVALHTAVRVLCAHTSVCECAAQVSRHPGPALVSVCSPGCPLRAHRRRSGSGQEGHVLPPQPAPLVPPPLPSLLALHQDQHTALPLKPRTVFRSKEQWSENRPGSPKSLAWSGPPSLSQRRSQPEQPPPKEASAIQVPASASGGKTTRKNRKQTPGQQQPPCCHLQFSWRTLCTMAQSMSRP</sequence>
<dbReference type="CTD" id="9487"/>
<evidence type="ECO:0000313" key="5">
    <source>
        <dbReference type="Proteomes" id="UP000001811"/>
    </source>
</evidence>
<dbReference type="SUPFAM" id="SSF102588">
    <property type="entry name" value="LmbE-like"/>
    <property type="match status" value="1"/>
</dbReference>
<dbReference type="Proteomes" id="UP000001811">
    <property type="component" value="Chromosome 19"/>
</dbReference>
<dbReference type="GeneTree" id="ENSGT00390000018434"/>
<evidence type="ECO:0000313" key="4">
    <source>
        <dbReference type="Ensembl" id="ENSOCUP00000025569.2"/>
    </source>
</evidence>
<dbReference type="GO" id="GO:0000225">
    <property type="term" value="F:N-acetylglucosaminylphosphatidylinositol deacetylase activity"/>
    <property type="evidence" value="ECO:0007669"/>
    <property type="project" value="UniProtKB-EC"/>
</dbReference>
<evidence type="ECO:0000256" key="2">
    <source>
        <dbReference type="ARBA" id="ARBA00012176"/>
    </source>
</evidence>
<dbReference type="InterPro" id="IPR024078">
    <property type="entry name" value="LmbE-like_dom_sf"/>
</dbReference>
<gene>
    <name evidence="4" type="primary">PIGL</name>
</gene>
<dbReference type="UniPathway" id="UPA00196"/>
<dbReference type="EC" id="3.5.1.89" evidence="2"/>
<keyword evidence="5" id="KW-1185">Reference proteome</keyword>
<reference evidence="4 5" key="1">
    <citation type="journal article" date="2011" name="Nature">
        <title>A high-resolution map of human evolutionary constraint using 29 mammals.</title>
        <authorList>
            <person name="Lindblad-Toh K."/>
            <person name="Garber M."/>
            <person name="Zuk O."/>
            <person name="Lin M.F."/>
            <person name="Parker B.J."/>
            <person name="Washietl S."/>
            <person name="Kheradpour P."/>
            <person name="Ernst J."/>
            <person name="Jordan G."/>
            <person name="Mauceli E."/>
            <person name="Ward L.D."/>
            <person name="Lowe C.B."/>
            <person name="Holloway A.K."/>
            <person name="Clamp M."/>
            <person name="Gnerre S."/>
            <person name="Alfoldi J."/>
            <person name="Beal K."/>
            <person name="Chang J."/>
            <person name="Clawson H."/>
            <person name="Cuff J."/>
            <person name="Di Palma F."/>
            <person name="Fitzgerald S."/>
            <person name="Flicek P."/>
            <person name="Guttman M."/>
            <person name="Hubisz M.J."/>
            <person name="Jaffe D.B."/>
            <person name="Jungreis I."/>
            <person name="Kent W.J."/>
            <person name="Kostka D."/>
            <person name="Lara M."/>
            <person name="Martins A.L."/>
            <person name="Massingham T."/>
            <person name="Moltke I."/>
            <person name="Raney B.J."/>
            <person name="Rasmussen M.D."/>
            <person name="Robinson J."/>
            <person name="Stark A."/>
            <person name="Vilella A.J."/>
            <person name="Wen J."/>
            <person name="Xie X."/>
            <person name="Zody M.C."/>
            <person name="Baldwin J."/>
            <person name="Bloom T."/>
            <person name="Chin C.W."/>
            <person name="Heiman D."/>
            <person name="Nicol R."/>
            <person name="Nusbaum C."/>
            <person name="Young S."/>
            <person name="Wilkinson J."/>
            <person name="Worley K.C."/>
            <person name="Kovar C.L."/>
            <person name="Muzny D.M."/>
            <person name="Gibbs R.A."/>
            <person name="Cree A."/>
            <person name="Dihn H.H."/>
            <person name="Fowler G."/>
            <person name="Jhangiani S."/>
            <person name="Joshi V."/>
            <person name="Lee S."/>
            <person name="Lewis L.R."/>
            <person name="Nazareth L.V."/>
            <person name="Okwuonu G."/>
            <person name="Santibanez J."/>
            <person name="Warren W.C."/>
            <person name="Mardis E.R."/>
            <person name="Weinstock G.M."/>
            <person name="Wilson R.K."/>
            <person name="Delehaunty K."/>
            <person name="Dooling D."/>
            <person name="Fronik C."/>
            <person name="Fulton L."/>
            <person name="Fulton B."/>
            <person name="Graves T."/>
            <person name="Minx P."/>
            <person name="Sodergren E."/>
            <person name="Birney E."/>
            <person name="Margulies E.H."/>
            <person name="Herrero J."/>
            <person name="Green E.D."/>
            <person name="Haussler D."/>
            <person name="Siepel A."/>
            <person name="Goldman N."/>
            <person name="Pollard K.S."/>
            <person name="Pedersen J.S."/>
            <person name="Lander E.S."/>
            <person name="Kellis M."/>
        </authorList>
    </citation>
    <scope>NUCLEOTIDE SEQUENCE [LARGE SCALE GENOMIC DNA]</scope>
    <source>
        <strain evidence="4 5">Thorbecke inbred</strain>
    </source>
</reference>
<dbReference type="STRING" id="9986.ENSOCUP00000025569"/>
<dbReference type="PANTHER" id="PTHR12993:SF11">
    <property type="entry name" value="N-ACETYLGLUCOSAMINYL-PHOSPHATIDYLINOSITOL DE-N-ACETYLASE"/>
    <property type="match status" value="1"/>
</dbReference>
<dbReference type="InterPro" id="IPR003737">
    <property type="entry name" value="GlcNAc_PI_deacetylase-related"/>
</dbReference>
<dbReference type="Gene3D" id="3.40.50.10320">
    <property type="entry name" value="LmbE-like"/>
    <property type="match status" value="1"/>
</dbReference>
<dbReference type="HOGENOM" id="CLU_034979_1_0_1"/>
<evidence type="ECO:0000256" key="1">
    <source>
        <dbReference type="ARBA" id="ARBA00006066"/>
    </source>
</evidence>
<dbReference type="EMBL" id="AAGW02049330">
    <property type="status" value="NOT_ANNOTATED_CDS"/>
    <property type="molecule type" value="Genomic_DNA"/>
</dbReference>
<proteinExistence type="inferred from homology"/>
<dbReference type="PANTHER" id="PTHR12993">
    <property type="entry name" value="N-ACETYLGLUCOSAMINYL-PHOSPHATIDYLINOSITOL DE-N-ACETYLASE-RELATED"/>
    <property type="match status" value="1"/>
</dbReference>
<dbReference type="GO" id="GO:0016020">
    <property type="term" value="C:membrane"/>
    <property type="evidence" value="ECO:0007669"/>
    <property type="project" value="GOC"/>
</dbReference>
<dbReference type="eggNOG" id="KOG3332">
    <property type="taxonomic scope" value="Eukaryota"/>
</dbReference>
<organism evidence="4 5">
    <name type="scientific">Oryctolagus cuniculus</name>
    <name type="common">Rabbit</name>
    <dbReference type="NCBI Taxonomy" id="9986"/>
    <lineage>
        <taxon>Eukaryota</taxon>
        <taxon>Metazoa</taxon>
        <taxon>Chordata</taxon>
        <taxon>Craniata</taxon>
        <taxon>Vertebrata</taxon>
        <taxon>Euteleostomi</taxon>
        <taxon>Mammalia</taxon>
        <taxon>Eutheria</taxon>
        <taxon>Euarchontoglires</taxon>
        <taxon>Glires</taxon>
        <taxon>Lagomorpha</taxon>
        <taxon>Leporidae</taxon>
        <taxon>Oryctolagus</taxon>
    </lineage>
</organism>
<feature type="region of interest" description="Disordered" evidence="3">
    <location>
        <begin position="253"/>
        <end position="321"/>
    </location>
</feature>
<reference evidence="4" key="3">
    <citation type="submission" date="2025-09" db="UniProtKB">
        <authorList>
            <consortium name="Ensembl"/>
        </authorList>
    </citation>
    <scope>IDENTIFICATION</scope>
    <source>
        <strain evidence="4">Thorbecke</strain>
    </source>
</reference>
<dbReference type="AlphaFoldDB" id="G1U809"/>
<dbReference type="OrthoDB" id="440160at2759"/>
<evidence type="ECO:0000256" key="3">
    <source>
        <dbReference type="SAM" id="MobiDB-lite"/>
    </source>
</evidence>
<reference evidence="4" key="2">
    <citation type="submission" date="2025-08" db="UniProtKB">
        <authorList>
            <consortium name="Ensembl"/>
        </authorList>
    </citation>
    <scope>IDENTIFICATION</scope>
    <source>
        <strain evidence="4">Thorbecke</strain>
    </source>
</reference>
<dbReference type="RefSeq" id="XP_051680423.1">
    <property type="nucleotide sequence ID" value="XM_051824463.2"/>
</dbReference>
<dbReference type="EMBL" id="AAGW02049332">
    <property type="status" value="NOT_ANNOTATED_CDS"/>
    <property type="molecule type" value="Genomic_DNA"/>
</dbReference>
<dbReference type="EMBL" id="AAGW02049331">
    <property type="status" value="NOT_ANNOTATED_CDS"/>
    <property type="molecule type" value="Genomic_DNA"/>
</dbReference>
<dbReference type="Ensembl" id="ENSOCUT00000024370.3">
    <property type="protein sequence ID" value="ENSOCUP00000025569.2"/>
    <property type="gene ID" value="ENSOCUG00000024546.3"/>
</dbReference>
<comment type="similarity">
    <text evidence="1">Belongs to the PIGL family.</text>
</comment>
<dbReference type="GeneID" id="100339176"/>
<accession>G1U809</accession>
<dbReference type="GO" id="GO:0006506">
    <property type="term" value="P:GPI anchor biosynthetic process"/>
    <property type="evidence" value="ECO:0007669"/>
    <property type="project" value="UniProtKB-UniPathway"/>
</dbReference>
<dbReference type="Pfam" id="PF02585">
    <property type="entry name" value="PIG-L"/>
    <property type="match status" value="1"/>
</dbReference>
<feature type="compositionally biased region" description="Pro residues" evidence="3">
    <location>
        <begin position="218"/>
        <end position="230"/>
    </location>
</feature>
<dbReference type="InParanoid" id="G1U809"/>